<feature type="signal peptide" evidence="1">
    <location>
        <begin position="1"/>
        <end position="26"/>
    </location>
</feature>
<proteinExistence type="predicted"/>
<gene>
    <name evidence="2" type="ORF">FTV88_0079</name>
</gene>
<evidence type="ECO:0000313" key="2">
    <source>
        <dbReference type="EMBL" id="QGG46258.1"/>
    </source>
</evidence>
<protein>
    <recommendedName>
        <fullName evidence="4">DUF2680 domain-containing protein</fullName>
    </recommendedName>
</protein>
<sequence length="153" mass="15650">MKGKKKILALTLGFGLALGMVGTASAATPEQVEAIANHHTIRVQQNTERLQALVDAGRITSEQMSAALSKMAQNYVAKEATGFVDCKGLQVDGTFVAPERGTNGGTGKQQGLREVTGGLGNGSGFGAKNGQGQGFAGGMGQSQGLKQGAAWSR</sequence>
<name>A0A5Q2MVQ2_9FIRM</name>
<keyword evidence="1" id="KW-0732">Signal</keyword>
<organism evidence="2 3">
    <name type="scientific">Heliorestis convoluta</name>
    <dbReference type="NCBI Taxonomy" id="356322"/>
    <lineage>
        <taxon>Bacteria</taxon>
        <taxon>Bacillati</taxon>
        <taxon>Bacillota</taxon>
        <taxon>Clostridia</taxon>
        <taxon>Eubacteriales</taxon>
        <taxon>Heliobacteriaceae</taxon>
        <taxon>Heliorestis</taxon>
    </lineage>
</organism>
<accession>A0A5Q2MVQ2</accession>
<keyword evidence="3" id="KW-1185">Reference proteome</keyword>
<evidence type="ECO:0000313" key="3">
    <source>
        <dbReference type="Proteomes" id="UP000366051"/>
    </source>
</evidence>
<dbReference type="OrthoDB" id="9867847at2"/>
<evidence type="ECO:0008006" key="4">
    <source>
        <dbReference type="Google" id="ProtNLM"/>
    </source>
</evidence>
<dbReference type="EMBL" id="CP045875">
    <property type="protein sequence ID" value="QGG46258.1"/>
    <property type="molecule type" value="Genomic_DNA"/>
</dbReference>
<dbReference type="Proteomes" id="UP000366051">
    <property type="component" value="Chromosome"/>
</dbReference>
<dbReference type="KEGG" id="hcv:FTV88_0079"/>
<feature type="chain" id="PRO_5024430394" description="DUF2680 domain-containing protein" evidence="1">
    <location>
        <begin position="27"/>
        <end position="153"/>
    </location>
</feature>
<dbReference type="AlphaFoldDB" id="A0A5Q2MVQ2"/>
<reference evidence="3" key="1">
    <citation type="submission" date="2019-11" db="EMBL/GenBank/DDBJ databases">
        <title>Genome sequence of Heliorestis convoluta strain HH, an alkaliphilic and minimalistic phototrophic bacterium from a soda lake in Egypt.</title>
        <authorList>
            <person name="Dewey E.D."/>
            <person name="Stokes L.M."/>
            <person name="Burchell B.M."/>
            <person name="Shaffer K.N."/>
            <person name="Huntington A.M."/>
            <person name="Baker J.M."/>
            <person name="Nadendla S."/>
            <person name="Giglio M.G."/>
            <person name="Touchman J.W."/>
            <person name="Blankenship R.E."/>
            <person name="Madigan M.T."/>
            <person name="Sattley W.M."/>
        </authorList>
    </citation>
    <scope>NUCLEOTIDE SEQUENCE [LARGE SCALE GENOMIC DNA]</scope>
    <source>
        <strain evidence="3">HH</strain>
    </source>
</reference>
<dbReference type="RefSeq" id="WP_153723866.1">
    <property type="nucleotide sequence ID" value="NZ_CP045875.1"/>
</dbReference>
<evidence type="ECO:0000256" key="1">
    <source>
        <dbReference type="SAM" id="SignalP"/>
    </source>
</evidence>